<feature type="region of interest" description="Disordered" evidence="13">
    <location>
        <begin position="1"/>
        <end position="35"/>
    </location>
</feature>
<evidence type="ECO:0000256" key="13">
    <source>
        <dbReference type="SAM" id="MobiDB-lite"/>
    </source>
</evidence>
<dbReference type="FunFam" id="3.40.50.410:FF:000015">
    <property type="entry name" value="General transcription factor IIH subunit 2"/>
    <property type="match status" value="1"/>
</dbReference>
<dbReference type="PROSITE" id="PS50234">
    <property type="entry name" value="VWFA"/>
    <property type="match status" value="1"/>
</dbReference>
<dbReference type="GO" id="GO:0000439">
    <property type="term" value="C:transcription factor TFIIH core complex"/>
    <property type="evidence" value="ECO:0007669"/>
    <property type="project" value="UniProtKB-UniRule"/>
</dbReference>
<reference evidence="15" key="1">
    <citation type="submission" date="2021-03" db="EMBL/GenBank/DDBJ databases">
        <authorList>
            <person name="Tagirdzhanova G."/>
        </authorList>
    </citation>
    <scope>NUCLEOTIDE SEQUENCE</scope>
</reference>
<feature type="zinc finger region" description="C4-type" evidence="12">
    <location>
        <begin position="323"/>
        <end position="340"/>
    </location>
</feature>
<dbReference type="SUPFAM" id="SSF57889">
    <property type="entry name" value="Cysteine-rich domain"/>
    <property type="match status" value="1"/>
</dbReference>
<keyword evidence="5" id="KW-0863">Zinc-finger</keyword>
<protein>
    <recommendedName>
        <fullName evidence="11">General transcription and DNA repair factor IIH</fullName>
    </recommendedName>
</protein>
<dbReference type="GO" id="GO:0006351">
    <property type="term" value="P:DNA-templated transcription"/>
    <property type="evidence" value="ECO:0007669"/>
    <property type="project" value="InterPro"/>
</dbReference>
<dbReference type="GO" id="GO:0006289">
    <property type="term" value="P:nucleotide-excision repair"/>
    <property type="evidence" value="ECO:0007669"/>
    <property type="project" value="UniProtKB-UniRule"/>
</dbReference>
<keyword evidence="6 11" id="KW-0862">Zinc</keyword>
<evidence type="ECO:0000256" key="2">
    <source>
        <dbReference type="ARBA" id="ARBA00006092"/>
    </source>
</evidence>
<evidence type="ECO:0000313" key="15">
    <source>
        <dbReference type="EMBL" id="CAF9939452.1"/>
    </source>
</evidence>
<dbReference type="SMART" id="SM01047">
    <property type="entry name" value="C1_4"/>
    <property type="match status" value="1"/>
</dbReference>
<evidence type="ECO:0000256" key="5">
    <source>
        <dbReference type="ARBA" id="ARBA00022771"/>
    </source>
</evidence>
<dbReference type="AlphaFoldDB" id="A0A8H3PF39"/>
<sequence>MADSDSDYVQDGSEEEVSRHQITRGVKAVRAGPDQSKKWEVARPWDDVREDATGAIAVDDMLEAGKRKRKLKDTTPLQRGIIRHLILVIDCSTAMLETDMRPTRYLLTLRYAQAFVLEFFEQNPISQLGIIGMRDGLAQRISDTSGNPSDHIARLQTIREQEPKGQASLQNALDMSRAALFHAPTHTTREVLLLYGSLLSSDPGDIHQTITALANDHITCVVIGLAAQIAICRTLVSRTNPSMPVSESYTVALDDIHYRELLMRATTPPPTASSTTNTNGAQKQSGIIGGSTLLSMGFPSRITDRLPSLCACHSRPTSGGYLCSRCSAKVCALPSKCPCCGLTLILSTHLARSYHHLFPLRNWKEVSWQRAALCPDTVACFSCLAAFPPAQLRRADSGAGAKEAGEGTRTKVGKREKRKEIGISESGRYECETCHTFFCIDCDVFCHDVVHNCPGCQSREGDLLDRGLDGDGDGRDGAG</sequence>
<evidence type="ECO:0000256" key="6">
    <source>
        <dbReference type="ARBA" id="ARBA00022833"/>
    </source>
</evidence>
<evidence type="ECO:0000313" key="16">
    <source>
        <dbReference type="Proteomes" id="UP000664521"/>
    </source>
</evidence>
<feature type="compositionally biased region" description="Acidic residues" evidence="13">
    <location>
        <begin position="1"/>
        <end position="15"/>
    </location>
</feature>
<dbReference type="InterPro" id="IPR036465">
    <property type="entry name" value="vWFA_dom_sf"/>
</dbReference>
<evidence type="ECO:0000256" key="11">
    <source>
        <dbReference type="PIRNR" id="PIRNR015919"/>
    </source>
</evidence>
<comment type="subcellular location">
    <subcellularLocation>
        <location evidence="1 11">Nucleus</location>
    </subcellularLocation>
</comment>
<evidence type="ECO:0000256" key="3">
    <source>
        <dbReference type="ARBA" id="ARBA00022723"/>
    </source>
</evidence>
<keyword evidence="3 11" id="KW-0479">Metal-binding</keyword>
<accession>A0A8H3PF39</accession>
<dbReference type="InterPro" id="IPR012170">
    <property type="entry name" value="TFIIH_SSL1/p44"/>
</dbReference>
<dbReference type="InterPro" id="IPR002035">
    <property type="entry name" value="VWF_A"/>
</dbReference>
<keyword evidence="16" id="KW-1185">Reference proteome</keyword>
<dbReference type="NCBIfam" id="TIGR00622">
    <property type="entry name" value="ssl1"/>
    <property type="match status" value="1"/>
</dbReference>
<evidence type="ECO:0000256" key="12">
    <source>
        <dbReference type="PIRSR" id="PIRSR015919-1"/>
    </source>
</evidence>
<comment type="function">
    <text evidence="11">Component of the general transcription and DNA repair factor IIH (TFIIH) core complex, which is involved in general and transcription-coupled nucleotide excision repair (NER) of damaged DNA and, when complexed to TFIIK, in RNA transcription by RNA polymerase II.</text>
</comment>
<comment type="similarity">
    <text evidence="2 11">Belongs to the GTF2H2 family.</text>
</comment>
<keyword evidence="8 11" id="KW-0804">Transcription</keyword>
<evidence type="ECO:0000256" key="9">
    <source>
        <dbReference type="ARBA" id="ARBA00023204"/>
    </source>
</evidence>
<keyword evidence="4" id="KW-0227">DNA damage</keyword>
<dbReference type="PIRSF" id="PIRSF015919">
    <property type="entry name" value="TFIIH_SSL1"/>
    <property type="match status" value="1"/>
</dbReference>
<keyword evidence="10 11" id="KW-0539">Nucleus</keyword>
<comment type="caution">
    <text evidence="15">The sequence shown here is derived from an EMBL/GenBank/DDBJ whole genome shotgun (WGS) entry which is preliminary data.</text>
</comment>
<dbReference type="InterPro" id="IPR007198">
    <property type="entry name" value="Ssl1-like"/>
</dbReference>
<dbReference type="InterPro" id="IPR013087">
    <property type="entry name" value="Znf_C2H2_type"/>
</dbReference>
<dbReference type="PANTHER" id="PTHR12695">
    <property type="entry name" value="GENERAL TRANSCRIPTION FACTOR IIH SUBUNIT 2"/>
    <property type="match status" value="1"/>
</dbReference>
<name>A0A8H3PF39_9LECA</name>
<dbReference type="Gene3D" id="3.40.50.410">
    <property type="entry name" value="von Willebrand factor, type A domain"/>
    <property type="match status" value="1"/>
</dbReference>
<evidence type="ECO:0000256" key="10">
    <source>
        <dbReference type="ARBA" id="ARBA00023242"/>
    </source>
</evidence>
<evidence type="ECO:0000256" key="7">
    <source>
        <dbReference type="ARBA" id="ARBA00023015"/>
    </source>
</evidence>
<keyword evidence="9" id="KW-0234">DNA repair</keyword>
<proteinExistence type="inferred from homology"/>
<dbReference type="PROSITE" id="PS00028">
    <property type="entry name" value="ZINC_FINGER_C2H2_1"/>
    <property type="match status" value="1"/>
</dbReference>
<gene>
    <name evidence="15" type="ORF">HETSPECPRED_001785</name>
</gene>
<dbReference type="InterPro" id="IPR046349">
    <property type="entry name" value="C1-like_sf"/>
</dbReference>
<dbReference type="InterPro" id="IPR013083">
    <property type="entry name" value="Znf_RING/FYVE/PHD"/>
</dbReference>
<dbReference type="GO" id="GO:0006357">
    <property type="term" value="P:regulation of transcription by RNA polymerase II"/>
    <property type="evidence" value="ECO:0007669"/>
    <property type="project" value="UniProtKB-UniRule"/>
</dbReference>
<evidence type="ECO:0000256" key="4">
    <source>
        <dbReference type="ARBA" id="ARBA00022763"/>
    </source>
</evidence>
<dbReference type="Gene3D" id="3.30.40.10">
    <property type="entry name" value="Zinc/RING finger domain, C3HC4 (zinc finger)"/>
    <property type="match status" value="1"/>
</dbReference>
<feature type="region of interest" description="Disordered" evidence="13">
    <location>
        <begin position="397"/>
        <end position="417"/>
    </location>
</feature>
<dbReference type="GO" id="GO:0008270">
    <property type="term" value="F:zinc ion binding"/>
    <property type="evidence" value="ECO:0007669"/>
    <property type="project" value="UniProtKB-UniRule"/>
</dbReference>
<dbReference type="InterPro" id="IPR004595">
    <property type="entry name" value="TFIIH_C1-like_dom"/>
</dbReference>
<dbReference type="OrthoDB" id="284275at2759"/>
<keyword evidence="7 11" id="KW-0805">Transcription regulation</keyword>
<evidence type="ECO:0000259" key="14">
    <source>
        <dbReference type="PROSITE" id="PS50234"/>
    </source>
</evidence>
<organism evidence="15 16">
    <name type="scientific">Heterodermia speciosa</name>
    <dbReference type="NCBI Taxonomy" id="116794"/>
    <lineage>
        <taxon>Eukaryota</taxon>
        <taxon>Fungi</taxon>
        <taxon>Dikarya</taxon>
        <taxon>Ascomycota</taxon>
        <taxon>Pezizomycotina</taxon>
        <taxon>Lecanoromycetes</taxon>
        <taxon>OSLEUM clade</taxon>
        <taxon>Lecanoromycetidae</taxon>
        <taxon>Caliciales</taxon>
        <taxon>Physciaceae</taxon>
        <taxon>Heterodermia</taxon>
    </lineage>
</organism>
<dbReference type="Proteomes" id="UP000664521">
    <property type="component" value="Unassembled WGS sequence"/>
</dbReference>
<dbReference type="EMBL" id="CAJPDS010000131">
    <property type="protein sequence ID" value="CAF9939452.1"/>
    <property type="molecule type" value="Genomic_DNA"/>
</dbReference>
<dbReference type="SUPFAM" id="SSF53300">
    <property type="entry name" value="vWA-like"/>
    <property type="match status" value="1"/>
</dbReference>
<dbReference type="SMART" id="SM00327">
    <property type="entry name" value="VWA"/>
    <property type="match status" value="1"/>
</dbReference>
<dbReference type="GO" id="GO:0005675">
    <property type="term" value="C:transcription factor TFIIH holo complex"/>
    <property type="evidence" value="ECO:0007669"/>
    <property type="project" value="UniProtKB-UniRule"/>
</dbReference>
<evidence type="ECO:0000256" key="1">
    <source>
        <dbReference type="ARBA" id="ARBA00004123"/>
    </source>
</evidence>
<dbReference type="PANTHER" id="PTHR12695:SF2">
    <property type="entry name" value="GENERAL TRANSCRIPTION FACTOR IIH SUBUNIT 2-RELATED"/>
    <property type="match status" value="1"/>
</dbReference>
<dbReference type="Pfam" id="PF07975">
    <property type="entry name" value="C1_4"/>
    <property type="match status" value="1"/>
</dbReference>
<dbReference type="Pfam" id="PF04056">
    <property type="entry name" value="Ssl1"/>
    <property type="match status" value="1"/>
</dbReference>
<feature type="domain" description="VWFA" evidence="14">
    <location>
        <begin position="84"/>
        <end position="225"/>
    </location>
</feature>
<evidence type="ECO:0000256" key="8">
    <source>
        <dbReference type="ARBA" id="ARBA00023163"/>
    </source>
</evidence>